<evidence type="ECO:0000313" key="2">
    <source>
        <dbReference type="Proteomes" id="UP000789759"/>
    </source>
</evidence>
<comment type="caution">
    <text evidence="1">The sequence shown here is derived from an EMBL/GenBank/DDBJ whole genome shotgun (WGS) entry which is preliminary data.</text>
</comment>
<keyword evidence="2" id="KW-1185">Reference proteome</keyword>
<organism evidence="1 2">
    <name type="scientific">Cetraspora pellucida</name>
    <dbReference type="NCBI Taxonomy" id="1433469"/>
    <lineage>
        <taxon>Eukaryota</taxon>
        <taxon>Fungi</taxon>
        <taxon>Fungi incertae sedis</taxon>
        <taxon>Mucoromycota</taxon>
        <taxon>Glomeromycotina</taxon>
        <taxon>Glomeromycetes</taxon>
        <taxon>Diversisporales</taxon>
        <taxon>Gigasporaceae</taxon>
        <taxon>Cetraspora</taxon>
    </lineage>
</organism>
<dbReference type="Proteomes" id="UP000789759">
    <property type="component" value="Unassembled WGS sequence"/>
</dbReference>
<sequence>VNIILPLYESLHLQTNAITILYLKDLDNVFAINSILGLESGVVLSSEHNNLELTKPFLFQLKEFVELDTSVQKLTELNDLEALEEELAVESCFLSWSIAKHYIKKYGQQQEFAINHYQ</sequence>
<evidence type="ECO:0000313" key="1">
    <source>
        <dbReference type="EMBL" id="CAG8821919.1"/>
    </source>
</evidence>
<name>A0A9N9KE93_9GLOM</name>
<feature type="non-terminal residue" evidence="1">
    <location>
        <position position="1"/>
    </location>
</feature>
<dbReference type="AlphaFoldDB" id="A0A9N9KE93"/>
<gene>
    <name evidence="1" type="ORF">CPELLU_LOCUS19770</name>
</gene>
<accession>A0A9N9KE93</accession>
<protein>
    <submittedName>
        <fullName evidence="1">21500_t:CDS:1</fullName>
    </submittedName>
</protein>
<proteinExistence type="predicted"/>
<feature type="non-terminal residue" evidence="1">
    <location>
        <position position="118"/>
    </location>
</feature>
<dbReference type="EMBL" id="CAJVQA010051029">
    <property type="protein sequence ID" value="CAG8821919.1"/>
    <property type="molecule type" value="Genomic_DNA"/>
</dbReference>
<reference evidence="1" key="1">
    <citation type="submission" date="2021-06" db="EMBL/GenBank/DDBJ databases">
        <authorList>
            <person name="Kallberg Y."/>
            <person name="Tangrot J."/>
            <person name="Rosling A."/>
        </authorList>
    </citation>
    <scope>NUCLEOTIDE SEQUENCE</scope>
    <source>
        <strain evidence="1">FL966</strain>
    </source>
</reference>